<name>A0A9X1XYF0_9BACL</name>
<dbReference type="GO" id="GO:0005524">
    <property type="term" value="F:ATP binding"/>
    <property type="evidence" value="ECO:0007669"/>
    <property type="project" value="UniProtKB-KW"/>
</dbReference>
<evidence type="ECO:0000313" key="2">
    <source>
        <dbReference type="EMBL" id="MCK8487021.1"/>
    </source>
</evidence>
<dbReference type="Pfam" id="PF13401">
    <property type="entry name" value="AAA_22"/>
    <property type="match status" value="1"/>
</dbReference>
<comment type="caution">
    <text evidence="2">The sequence shown here is derived from an EMBL/GenBank/DDBJ whole genome shotgun (WGS) entry which is preliminary data.</text>
</comment>
<sequence>MVTNEQYTLNPVLKGKIVSAQYNHEQVIKTYFGNPLIESLPHILEEDELLNAIPCYPDYDQSQRSLGRKLRLHCVQQLSDYVEILPIHLFIEQRFSRMIRHGYVARSPLSKEYAQQFHIGFGNILEAGVNENGENTAGIRSTAAGFNIIGVSGQGKSTAVDLNLLLYPQVIQHSEYKGKPLILDQLVWLKLNCPFDGSIKGLCINFFQAVDAVLRTNYFKKFVSRGSTVDTLIPQMAQIASLHCLGTLVIDEIQNLSHAKSGGSEKMLNFFTQLINTIGVPVVLVGTYKALKLFGGSFSQARRGCGQGDVIIDRMSEGEDWDYFVSSLWRYQWTATKTKLSDPIRRTIYELTQGIVDIAVKLYMLVQWDAIAFGESEGNERITVSRLKKVAAEHLQLVQPMIKALKTNNRSTLYDIDDLYPKWNDFSRYLSEVGEKVSIHGVLRTKTMPESNIDHDRNKYLELVKLAMNLGASPDKAEEISLHTIKQHEGHVDITVLRMQVAKHLMAGFVEADPADLRNHVPKSAGTTPEEFHQSLVDAGYTGSGDILFPAGKSQ</sequence>
<dbReference type="RefSeq" id="WP_248551234.1">
    <property type="nucleotide sequence ID" value="NZ_JALPRK010000005.1"/>
</dbReference>
<feature type="domain" description="ORC1/DEAH AAA+ ATPase" evidence="1">
    <location>
        <begin position="147"/>
        <end position="293"/>
    </location>
</feature>
<dbReference type="GO" id="GO:0016887">
    <property type="term" value="F:ATP hydrolysis activity"/>
    <property type="evidence" value="ECO:0007669"/>
    <property type="project" value="InterPro"/>
</dbReference>
<reference evidence="2" key="1">
    <citation type="submission" date="2022-04" db="EMBL/GenBank/DDBJ databases">
        <authorList>
            <person name="Seo M.-J."/>
        </authorList>
    </citation>
    <scope>NUCLEOTIDE SEQUENCE</scope>
    <source>
        <strain evidence="2">MBLB2552</strain>
    </source>
</reference>
<dbReference type="InterPro" id="IPR027417">
    <property type="entry name" value="P-loop_NTPase"/>
</dbReference>
<evidence type="ECO:0000313" key="3">
    <source>
        <dbReference type="Proteomes" id="UP001139534"/>
    </source>
</evidence>
<organism evidence="2 3">
    <name type="scientific">Paenibacillus mellifer</name>
    <dbReference type="NCBI Taxonomy" id="2937794"/>
    <lineage>
        <taxon>Bacteria</taxon>
        <taxon>Bacillati</taxon>
        <taxon>Bacillota</taxon>
        <taxon>Bacilli</taxon>
        <taxon>Bacillales</taxon>
        <taxon>Paenibacillaceae</taxon>
        <taxon>Paenibacillus</taxon>
    </lineage>
</organism>
<protein>
    <submittedName>
        <fullName evidence="2">ATP-binding protein</fullName>
    </submittedName>
</protein>
<keyword evidence="2" id="KW-0067">ATP-binding</keyword>
<dbReference type="InterPro" id="IPR049945">
    <property type="entry name" value="AAA_22"/>
</dbReference>
<proteinExistence type="predicted"/>
<dbReference type="SUPFAM" id="SSF52540">
    <property type="entry name" value="P-loop containing nucleoside triphosphate hydrolases"/>
    <property type="match status" value="1"/>
</dbReference>
<accession>A0A9X1XYF0</accession>
<evidence type="ECO:0000259" key="1">
    <source>
        <dbReference type="Pfam" id="PF13401"/>
    </source>
</evidence>
<dbReference type="AlphaFoldDB" id="A0A9X1XYF0"/>
<keyword evidence="3" id="KW-1185">Reference proteome</keyword>
<keyword evidence="2" id="KW-0547">Nucleotide-binding</keyword>
<dbReference type="Proteomes" id="UP001139534">
    <property type="component" value="Unassembled WGS sequence"/>
</dbReference>
<gene>
    <name evidence="2" type="ORF">M0651_07555</name>
</gene>
<dbReference type="EMBL" id="JALPRK010000005">
    <property type="protein sequence ID" value="MCK8487021.1"/>
    <property type="molecule type" value="Genomic_DNA"/>
</dbReference>